<organismHost>
    <name type="scientific">Chlorella</name>
    <dbReference type="NCBI Taxonomy" id="3071"/>
</organismHost>
<dbReference type="EMBL" id="DQ491002">
    <property type="protein sequence ID" value="ABT14488.1"/>
    <property type="molecule type" value="Genomic_DNA"/>
</dbReference>
<gene>
    <name evidence="2" type="primary">b089R</name>
    <name evidence="2" type="ORF">NY2A_b089R</name>
</gene>
<sequence length="85" mass="9618">MRMFIGSRSVLMIFFLNILPRIEYPCGIRLLPCVSLPSKSMLIMVLNADRSWSGTILFPNAWIIFLPLLSIFSICFAGSSFVQSK</sequence>
<keyword evidence="3" id="KW-1185">Reference proteome</keyword>
<keyword evidence="1" id="KW-0812">Transmembrane</keyword>
<dbReference type="RefSeq" id="YP_001497285.1">
    <property type="nucleotide sequence ID" value="NC_009898.1"/>
</dbReference>
<evidence type="ECO:0000313" key="2">
    <source>
        <dbReference type="EMBL" id="ABT14488.1"/>
    </source>
</evidence>
<accession>A7IVW4</accession>
<name>A7IVW4_PBCVN</name>
<dbReference type="KEGG" id="vg:5659024"/>
<organism evidence="2 3">
    <name type="scientific">Paramecium bursaria Chlorella virus NY2A</name>
    <name type="common">PBCV-NY2A</name>
    <dbReference type="NCBI Taxonomy" id="46021"/>
    <lineage>
        <taxon>Viruses</taxon>
        <taxon>Varidnaviria</taxon>
        <taxon>Bamfordvirae</taxon>
        <taxon>Nucleocytoviricota</taxon>
        <taxon>Megaviricetes</taxon>
        <taxon>Algavirales</taxon>
        <taxon>Phycodnaviridae</taxon>
        <taxon>Chlorovirus</taxon>
        <taxon>Chlorovirus americanus</taxon>
    </lineage>
</organism>
<reference evidence="2 3" key="1">
    <citation type="journal article" date="2007" name="Virology">
        <title>Sequence and annotation of the 369-kb NY-2A and the 345-kb AR158 viruses that infect Chlorella NC64A.</title>
        <authorList>
            <person name="Fitzgerald L.A."/>
            <person name="Graves M.V."/>
            <person name="Li X."/>
            <person name="Feldblyum T."/>
            <person name="Nierman W.C."/>
            <person name="Van Etten J.L."/>
        </authorList>
    </citation>
    <scope>NUCLEOTIDE SEQUENCE [LARGE SCALE GENOMIC DNA]</scope>
    <source>
        <strain evidence="2 3">NY-2A</strain>
    </source>
</reference>
<evidence type="ECO:0000256" key="1">
    <source>
        <dbReference type="SAM" id="Phobius"/>
    </source>
</evidence>
<keyword evidence="1" id="KW-0472">Membrane</keyword>
<evidence type="ECO:0000313" key="3">
    <source>
        <dbReference type="Proteomes" id="UP000202419"/>
    </source>
</evidence>
<feature type="transmembrane region" description="Helical" evidence="1">
    <location>
        <begin position="61"/>
        <end position="82"/>
    </location>
</feature>
<protein>
    <submittedName>
        <fullName evidence="2">Uncharacterized protein b089R</fullName>
    </submittedName>
</protein>
<keyword evidence="1" id="KW-1133">Transmembrane helix</keyword>
<dbReference type="GeneID" id="5659024"/>
<proteinExistence type="predicted"/>
<dbReference type="Proteomes" id="UP000202419">
    <property type="component" value="Segment"/>
</dbReference>